<accession>A0A183T865</accession>
<keyword evidence="5" id="KW-0862">Zinc</keyword>
<evidence type="ECO:0000313" key="9">
    <source>
        <dbReference type="EMBL" id="VDL99048.1"/>
    </source>
</evidence>
<dbReference type="InterPro" id="IPR013087">
    <property type="entry name" value="Znf_C2H2_type"/>
</dbReference>
<feature type="domain" description="C2H2-type" evidence="8">
    <location>
        <begin position="85"/>
        <end position="112"/>
    </location>
</feature>
<keyword evidence="2" id="KW-0479">Metal-binding</keyword>
<dbReference type="Gene3D" id="3.30.160.60">
    <property type="entry name" value="Classic Zinc Finger"/>
    <property type="match status" value="2"/>
</dbReference>
<feature type="domain" description="C2H2-type" evidence="8">
    <location>
        <begin position="57"/>
        <end position="84"/>
    </location>
</feature>
<dbReference type="SMART" id="SM00355">
    <property type="entry name" value="ZnF_C2H2"/>
    <property type="match status" value="4"/>
</dbReference>
<evidence type="ECO:0000256" key="4">
    <source>
        <dbReference type="ARBA" id="ARBA00022771"/>
    </source>
</evidence>
<dbReference type="OrthoDB" id="6508643at2759"/>
<reference evidence="11" key="1">
    <citation type="submission" date="2016-06" db="UniProtKB">
        <authorList>
            <consortium name="WormBaseParasite"/>
        </authorList>
    </citation>
    <scope>IDENTIFICATION</scope>
</reference>
<dbReference type="Pfam" id="PF00096">
    <property type="entry name" value="zf-C2H2"/>
    <property type="match status" value="2"/>
</dbReference>
<evidence type="ECO:0000256" key="1">
    <source>
        <dbReference type="ARBA" id="ARBA00004123"/>
    </source>
</evidence>
<dbReference type="FunFam" id="3.30.160.60:FF:000452">
    <property type="entry name" value="Transcription factor Ovo-like 2"/>
    <property type="match status" value="1"/>
</dbReference>
<dbReference type="GO" id="GO:0000978">
    <property type="term" value="F:RNA polymerase II cis-regulatory region sequence-specific DNA binding"/>
    <property type="evidence" value="ECO:0007669"/>
    <property type="project" value="TreeGrafter"/>
</dbReference>
<keyword evidence="6" id="KW-0539">Nucleus</keyword>
<proteinExistence type="predicted"/>
<feature type="domain" description="C2H2-type" evidence="8">
    <location>
        <begin position="121"/>
        <end position="144"/>
    </location>
</feature>
<dbReference type="WBParaSite" id="SSLN_0001314701-mRNA-1">
    <property type="protein sequence ID" value="SSLN_0001314701-mRNA-1"/>
    <property type="gene ID" value="SSLN_0001314701"/>
</dbReference>
<sequence length="212" mass="24341">QPSTSSPASESAVAAAQGYYHLKLIHAQVTVPIPLSHGVYVFFCSFLLGYVNEQGEYICRGCDRVFPRLRSMQQHLLSHSASKFNLCVQCLKGFNDKYDMKRHTRKHTCEIRSGVKTGPPYRCPECGRSFTQRCSLEGHRKKIHHIQLKYARNERRESVRVCERCGFSCTELAEVLQHTESLHPEDPGLPRLRRQLSRQQQQKDRRVAAAKT</sequence>
<evidence type="ECO:0000259" key="8">
    <source>
        <dbReference type="PROSITE" id="PS50157"/>
    </source>
</evidence>
<dbReference type="GO" id="GO:0000981">
    <property type="term" value="F:DNA-binding transcription factor activity, RNA polymerase II-specific"/>
    <property type="evidence" value="ECO:0007669"/>
    <property type="project" value="TreeGrafter"/>
</dbReference>
<dbReference type="GO" id="GO:0005634">
    <property type="term" value="C:nucleus"/>
    <property type="evidence" value="ECO:0007669"/>
    <property type="project" value="UniProtKB-SubCell"/>
</dbReference>
<dbReference type="PANTHER" id="PTHR10032:SF271">
    <property type="entry name" value="RH12261P-RELATED"/>
    <property type="match status" value="1"/>
</dbReference>
<evidence type="ECO:0000313" key="11">
    <source>
        <dbReference type="WBParaSite" id="SSLN_0001314701-mRNA-1"/>
    </source>
</evidence>
<gene>
    <name evidence="9" type="ORF">SSLN_LOCUS12663</name>
</gene>
<dbReference type="InterPro" id="IPR027756">
    <property type="entry name" value="Ovo-like"/>
</dbReference>
<dbReference type="PANTHER" id="PTHR10032">
    <property type="entry name" value="ZINC FINGER PROTEIN WITH KRAB AND SCAN DOMAINS"/>
    <property type="match status" value="1"/>
</dbReference>
<evidence type="ECO:0000256" key="6">
    <source>
        <dbReference type="ARBA" id="ARBA00023242"/>
    </source>
</evidence>
<dbReference type="Proteomes" id="UP000275846">
    <property type="component" value="Unassembled WGS sequence"/>
</dbReference>
<evidence type="ECO:0000256" key="7">
    <source>
        <dbReference type="PROSITE-ProRule" id="PRU00042"/>
    </source>
</evidence>
<keyword evidence="10" id="KW-1185">Reference proteome</keyword>
<dbReference type="PROSITE" id="PS00028">
    <property type="entry name" value="ZINC_FINGER_C2H2_1"/>
    <property type="match status" value="3"/>
</dbReference>
<dbReference type="InterPro" id="IPR036236">
    <property type="entry name" value="Znf_C2H2_sf"/>
</dbReference>
<evidence type="ECO:0000313" key="10">
    <source>
        <dbReference type="Proteomes" id="UP000275846"/>
    </source>
</evidence>
<keyword evidence="3" id="KW-0677">Repeat</keyword>
<dbReference type="AlphaFoldDB" id="A0A183T865"/>
<evidence type="ECO:0000256" key="5">
    <source>
        <dbReference type="ARBA" id="ARBA00022833"/>
    </source>
</evidence>
<name>A0A183T865_SCHSO</name>
<evidence type="ECO:0000256" key="2">
    <source>
        <dbReference type="ARBA" id="ARBA00022723"/>
    </source>
</evidence>
<reference evidence="9 10" key="2">
    <citation type="submission" date="2018-11" db="EMBL/GenBank/DDBJ databases">
        <authorList>
            <consortium name="Pathogen Informatics"/>
        </authorList>
    </citation>
    <scope>NUCLEOTIDE SEQUENCE [LARGE SCALE GENOMIC DNA]</scope>
    <source>
        <strain evidence="9 10">NST_G2</strain>
    </source>
</reference>
<dbReference type="SUPFAM" id="SSF57667">
    <property type="entry name" value="beta-beta-alpha zinc fingers"/>
    <property type="match status" value="2"/>
</dbReference>
<dbReference type="EMBL" id="UYSU01037444">
    <property type="protein sequence ID" value="VDL99048.1"/>
    <property type="molecule type" value="Genomic_DNA"/>
</dbReference>
<dbReference type="GO" id="GO:0008270">
    <property type="term" value="F:zinc ion binding"/>
    <property type="evidence" value="ECO:0007669"/>
    <property type="project" value="UniProtKB-KW"/>
</dbReference>
<keyword evidence="4 7" id="KW-0863">Zinc-finger</keyword>
<dbReference type="PROSITE" id="PS50157">
    <property type="entry name" value="ZINC_FINGER_C2H2_2"/>
    <property type="match status" value="3"/>
</dbReference>
<protein>
    <submittedName>
        <fullName evidence="11">Ovo</fullName>
    </submittedName>
</protein>
<dbReference type="STRING" id="70667.A0A183T865"/>
<comment type="subcellular location">
    <subcellularLocation>
        <location evidence="1">Nucleus</location>
    </subcellularLocation>
</comment>
<dbReference type="GO" id="GO:0009913">
    <property type="term" value="P:epidermal cell differentiation"/>
    <property type="evidence" value="ECO:0007669"/>
    <property type="project" value="TreeGrafter"/>
</dbReference>
<evidence type="ECO:0000256" key="3">
    <source>
        <dbReference type="ARBA" id="ARBA00022737"/>
    </source>
</evidence>
<organism evidence="11">
    <name type="scientific">Schistocephalus solidus</name>
    <name type="common">Tapeworm</name>
    <dbReference type="NCBI Taxonomy" id="70667"/>
    <lineage>
        <taxon>Eukaryota</taxon>
        <taxon>Metazoa</taxon>
        <taxon>Spiralia</taxon>
        <taxon>Lophotrochozoa</taxon>
        <taxon>Platyhelminthes</taxon>
        <taxon>Cestoda</taxon>
        <taxon>Eucestoda</taxon>
        <taxon>Diphyllobothriidea</taxon>
        <taxon>Diphyllobothriidae</taxon>
        <taxon>Schistocephalus</taxon>
    </lineage>
</organism>